<name>A0ABD0YT62_9HEMI</name>
<gene>
    <name evidence="1" type="ORF">AAG570_009121</name>
</gene>
<accession>A0ABD0YT62</accession>
<keyword evidence="2" id="KW-1185">Reference proteome</keyword>
<dbReference type="EMBL" id="JBFDAA010000003">
    <property type="protein sequence ID" value="KAL1139060.1"/>
    <property type="molecule type" value="Genomic_DNA"/>
</dbReference>
<dbReference type="AlphaFoldDB" id="A0ABD0YT62"/>
<dbReference type="Proteomes" id="UP001558652">
    <property type="component" value="Unassembled WGS sequence"/>
</dbReference>
<comment type="caution">
    <text evidence="1">The sequence shown here is derived from an EMBL/GenBank/DDBJ whole genome shotgun (WGS) entry which is preliminary data.</text>
</comment>
<evidence type="ECO:0000313" key="2">
    <source>
        <dbReference type="Proteomes" id="UP001558652"/>
    </source>
</evidence>
<protein>
    <submittedName>
        <fullName evidence="1">Uncharacterized protein</fullName>
    </submittedName>
</protein>
<sequence length="284" mass="32453">MRYFTAGDCTRGLASASCALRRRAELLRETPTVAPEQTPRRTLETAAATSFYKLVDVVFVVTGFVWLENVLVILDYCRVSIPRILRDERDIGPRSERNLTRDEPLNMLAGWRGYDGSVSCYPGRDSSTENFGSDSGSEIERAEHIPPVHNSRLRRYHCLLIPQPFKDEPLRKRHKKYNKRKLTKKKHFGGPLKDKNINQDAESYNVLWDPRWRYLQDPPRGGRRRHLSCGTANLSRAPSRWVAEAEEEICPARRGFTVNALSCLAINLGAMSLVTMCKLPQIRP</sequence>
<evidence type="ECO:0000313" key="1">
    <source>
        <dbReference type="EMBL" id="KAL1139060.1"/>
    </source>
</evidence>
<reference evidence="1 2" key="1">
    <citation type="submission" date="2024-07" db="EMBL/GenBank/DDBJ databases">
        <title>Chromosome-level genome assembly of the water stick insect Ranatra chinensis (Heteroptera: Nepidae).</title>
        <authorList>
            <person name="Liu X."/>
        </authorList>
    </citation>
    <scope>NUCLEOTIDE SEQUENCE [LARGE SCALE GENOMIC DNA]</scope>
    <source>
        <strain evidence="1">Cailab_2021Rc</strain>
        <tissue evidence="1">Muscle</tissue>
    </source>
</reference>
<organism evidence="1 2">
    <name type="scientific">Ranatra chinensis</name>
    <dbReference type="NCBI Taxonomy" id="642074"/>
    <lineage>
        <taxon>Eukaryota</taxon>
        <taxon>Metazoa</taxon>
        <taxon>Ecdysozoa</taxon>
        <taxon>Arthropoda</taxon>
        <taxon>Hexapoda</taxon>
        <taxon>Insecta</taxon>
        <taxon>Pterygota</taxon>
        <taxon>Neoptera</taxon>
        <taxon>Paraneoptera</taxon>
        <taxon>Hemiptera</taxon>
        <taxon>Heteroptera</taxon>
        <taxon>Panheteroptera</taxon>
        <taxon>Nepomorpha</taxon>
        <taxon>Nepidae</taxon>
        <taxon>Ranatrinae</taxon>
        <taxon>Ranatra</taxon>
    </lineage>
</organism>
<proteinExistence type="predicted"/>